<feature type="transmembrane region" description="Helical" evidence="9">
    <location>
        <begin position="66"/>
        <end position="83"/>
    </location>
</feature>
<keyword evidence="4" id="KW-0288">FMN</keyword>
<dbReference type="PANTHER" id="PTHR30578:SF0">
    <property type="entry name" value="ION-TRANSLOCATING OXIDOREDUCTASE COMPLEX SUBUNIT D"/>
    <property type="match status" value="1"/>
</dbReference>
<evidence type="ECO:0000256" key="7">
    <source>
        <dbReference type="ARBA" id="ARBA00022989"/>
    </source>
</evidence>
<feature type="transmembrane region" description="Helical" evidence="9">
    <location>
        <begin position="221"/>
        <end position="238"/>
    </location>
</feature>
<evidence type="ECO:0000256" key="8">
    <source>
        <dbReference type="ARBA" id="ARBA00023136"/>
    </source>
</evidence>
<dbReference type="KEGG" id="cyn:Cyan7425_1982"/>
<evidence type="ECO:0000256" key="5">
    <source>
        <dbReference type="ARBA" id="ARBA00022692"/>
    </source>
</evidence>
<keyword evidence="1" id="KW-0813">Transport</keyword>
<keyword evidence="5 9" id="KW-0812">Transmembrane</keyword>
<dbReference type="PANTHER" id="PTHR30578">
    <property type="entry name" value="ELECTRON TRANSPORT COMPLEX PROTEIN RNFD"/>
    <property type="match status" value="1"/>
</dbReference>
<evidence type="ECO:0000256" key="2">
    <source>
        <dbReference type="ARBA" id="ARBA00022553"/>
    </source>
</evidence>
<dbReference type="GO" id="GO:0055085">
    <property type="term" value="P:transmembrane transport"/>
    <property type="evidence" value="ECO:0007669"/>
    <property type="project" value="InterPro"/>
</dbReference>
<dbReference type="Pfam" id="PF03116">
    <property type="entry name" value="NQR2_RnfD_RnfE"/>
    <property type="match status" value="1"/>
</dbReference>
<accession>B8HTC1</accession>
<dbReference type="AlphaFoldDB" id="B8HTC1"/>
<dbReference type="GO" id="GO:0005886">
    <property type="term" value="C:plasma membrane"/>
    <property type="evidence" value="ECO:0007669"/>
    <property type="project" value="TreeGrafter"/>
</dbReference>
<dbReference type="EMBL" id="CP001344">
    <property type="protein sequence ID" value="ACL44347.1"/>
    <property type="molecule type" value="Genomic_DNA"/>
</dbReference>
<sequence length="290" mass="31744">MLTLLPKDARRYQILFLLLFLAVGMGTRDWNLQPGMVLLTLATCLSMQGAVGLARANWNQEVGAELYATLPSALITGLSLSLLLRSNHFSTMMLAGGLAILSKVALRFRDKHIFNPANFGIIAALVLAKDAWVSPGQWGEESGYILLFLSTGGLILQRVGRWDTSIAFLACYAGLEAVRNVWLGWSWDVWCHRLSSGSLLLFALFMLTDPRTIPNARSARLLWAGAIALLTFVLRNQFYLPTAMFWALFCLSPLSPVLDLLWSKAPRFVWAKSAASPNAPAAPVGSGSMA</sequence>
<dbReference type="eggNOG" id="COG1805">
    <property type="taxonomic scope" value="Bacteria"/>
</dbReference>
<evidence type="ECO:0000256" key="4">
    <source>
        <dbReference type="ARBA" id="ARBA00022643"/>
    </source>
</evidence>
<reference evidence="10" key="1">
    <citation type="submission" date="2009-01" db="EMBL/GenBank/DDBJ databases">
        <title>Complete sequence of chromosome Cyanothece sp. PCC 7425.</title>
        <authorList>
            <consortium name="US DOE Joint Genome Institute"/>
            <person name="Lucas S."/>
            <person name="Copeland A."/>
            <person name="Lapidus A."/>
            <person name="Glavina del Rio T."/>
            <person name="Dalin E."/>
            <person name="Tice H."/>
            <person name="Bruce D."/>
            <person name="Goodwin L."/>
            <person name="Pitluck S."/>
            <person name="Sims D."/>
            <person name="Meineke L."/>
            <person name="Brettin T."/>
            <person name="Detter J.C."/>
            <person name="Han C."/>
            <person name="Larimer F."/>
            <person name="Land M."/>
            <person name="Hauser L."/>
            <person name="Kyrpides N."/>
            <person name="Ovchinnikova G."/>
            <person name="Liberton M."/>
            <person name="Stoeckel J."/>
            <person name="Banerjee A."/>
            <person name="Singh A."/>
            <person name="Page L."/>
            <person name="Sato H."/>
            <person name="Zhao L."/>
            <person name="Sherman L."/>
            <person name="Pakrasi H."/>
            <person name="Richardson P."/>
        </authorList>
    </citation>
    <scope>NUCLEOTIDE SEQUENCE</scope>
    <source>
        <strain evidence="10">PCC 7425</strain>
    </source>
</reference>
<keyword evidence="7 9" id="KW-1133">Transmembrane helix</keyword>
<evidence type="ECO:0000256" key="3">
    <source>
        <dbReference type="ARBA" id="ARBA00022630"/>
    </source>
</evidence>
<keyword evidence="8 9" id="KW-0472">Membrane</keyword>
<evidence type="ECO:0000256" key="1">
    <source>
        <dbReference type="ARBA" id="ARBA00022448"/>
    </source>
</evidence>
<dbReference type="STRING" id="395961.Cyan7425_1982"/>
<keyword evidence="6" id="KW-1278">Translocase</keyword>
<organism evidence="10">
    <name type="scientific">Cyanothece sp. (strain PCC 7425 / ATCC 29141)</name>
    <dbReference type="NCBI Taxonomy" id="395961"/>
    <lineage>
        <taxon>Bacteria</taxon>
        <taxon>Bacillati</taxon>
        <taxon>Cyanobacteriota</taxon>
        <taxon>Cyanophyceae</taxon>
        <taxon>Gomontiellales</taxon>
        <taxon>Cyanothecaceae</taxon>
        <taxon>Cyanothece</taxon>
    </lineage>
</organism>
<feature type="transmembrane region" description="Helical" evidence="9">
    <location>
        <begin position="244"/>
        <end position="262"/>
    </location>
</feature>
<proteinExistence type="predicted"/>
<dbReference type="InterPro" id="IPR004338">
    <property type="entry name" value="NqrB/RnfD"/>
</dbReference>
<gene>
    <name evidence="10" type="ordered locus">Cyan7425_1982</name>
</gene>
<protein>
    <recommendedName>
        <fullName evidence="11">Na+-transporting NADH:ubiquinone oxidoreductase, subunit NqrB</fullName>
    </recommendedName>
</protein>
<evidence type="ECO:0008006" key="11">
    <source>
        <dbReference type="Google" id="ProtNLM"/>
    </source>
</evidence>
<keyword evidence="3" id="KW-0285">Flavoprotein</keyword>
<dbReference type="HOGENOM" id="CLU_058618_0_0_3"/>
<name>B8HTC1_CYAP4</name>
<keyword evidence="2" id="KW-0597">Phosphoprotein</keyword>
<evidence type="ECO:0000256" key="6">
    <source>
        <dbReference type="ARBA" id="ARBA00022967"/>
    </source>
</evidence>
<evidence type="ECO:0000313" key="10">
    <source>
        <dbReference type="EMBL" id="ACL44347.1"/>
    </source>
</evidence>
<feature type="transmembrane region" description="Helical" evidence="9">
    <location>
        <begin position="12"/>
        <end position="30"/>
    </location>
</feature>
<evidence type="ECO:0000256" key="9">
    <source>
        <dbReference type="SAM" id="Phobius"/>
    </source>
</evidence>